<dbReference type="AlphaFoldDB" id="A0A9Y1BQ13"/>
<proteinExistence type="predicted"/>
<evidence type="ECO:0000313" key="1">
    <source>
        <dbReference type="EMBL" id="UJG42785.1"/>
    </source>
</evidence>
<dbReference type="EMBL" id="CP084167">
    <property type="protein sequence ID" value="UJG42785.1"/>
    <property type="molecule type" value="Genomic_DNA"/>
</dbReference>
<dbReference type="PANTHER" id="PTHR35024">
    <property type="entry name" value="HYPOTHETICAL CYTOSOLIC PROTEIN"/>
    <property type="match status" value="1"/>
</dbReference>
<name>A0A9Y1BQ13_9ARCH</name>
<protein>
    <submittedName>
        <fullName evidence="1">Polymer-forming cytoskeletal protein</fullName>
    </submittedName>
</protein>
<sequence length="296" mass="32119">MSKNEIILTKELLELLEKRYKSGEIDEGSYNELKERYEKRLEKALKDPSSIIDIKVSGSQILTDKDLSIAGSSKISGGKILRDIRISGSGKIDGDIECNSIKCAGAIKASGNITAHGFVKCSGSFKAEGFLHSDKGAKFSGSAKIGGNVLLSGQLIGAGSILVEDNVQADEGVQLSGSIEVQGNILSKKDITLSGKAEIFGNIVGENVYIKGRRGIMEIRLFKRRELSTIEGTIFAKKTVEIEDTYINKDVKAATVKLGPNTTVEGIVYYVYDLLLTDDVKLENEPVQILIEELKL</sequence>
<dbReference type="PANTHER" id="PTHR35024:SF4">
    <property type="entry name" value="POLYMER-FORMING CYTOSKELETAL PROTEIN"/>
    <property type="match status" value="1"/>
</dbReference>
<dbReference type="InterPro" id="IPR007607">
    <property type="entry name" value="BacA/B"/>
</dbReference>
<accession>A0A9Y1BQ13</accession>
<dbReference type="InterPro" id="IPR011004">
    <property type="entry name" value="Trimer_LpxA-like_sf"/>
</dbReference>
<gene>
    <name evidence="1" type="ORF">K9W46_10420</name>
</gene>
<reference evidence="1" key="1">
    <citation type="journal article" date="2022" name="Nat. Microbiol.">
        <title>Unique mobile elements and scalable gene flow at the prokaryote-eukaryote boundary revealed by circularized Asgard archaea genomes.</title>
        <authorList>
            <person name="Wu F."/>
            <person name="Speth D.R."/>
            <person name="Philosof A."/>
            <person name="Cremiere A."/>
            <person name="Narayanan A."/>
            <person name="Barco R.A."/>
            <person name="Connon S.A."/>
            <person name="Amend J.P."/>
            <person name="Antoshechkin I.A."/>
            <person name="Orphan V.J."/>
        </authorList>
    </citation>
    <scope>NUCLEOTIDE SEQUENCE</scope>
    <source>
        <strain evidence="1">PR6</strain>
    </source>
</reference>
<dbReference type="SUPFAM" id="SSF51161">
    <property type="entry name" value="Trimeric LpxA-like enzymes"/>
    <property type="match status" value="1"/>
</dbReference>
<organism evidence="1">
    <name type="scientific">Candidatus Heimdallarchaeum endolithica</name>
    <dbReference type="NCBI Taxonomy" id="2876572"/>
    <lineage>
        <taxon>Archaea</taxon>
        <taxon>Promethearchaeati</taxon>
        <taxon>Candidatus Heimdallarchaeota</taxon>
        <taxon>Candidatus Heimdallarchaeia (ex Rinke et al. 2021) (nom. nud.)</taxon>
        <taxon>Candidatus Heimdallarchaeales</taxon>
        <taxon>Candidatus Heimdallarchaeaceae</taxon>
        <taxon>Candidatus Heimdallarchaeum</taxon>
    </lineage>
</organism>
<dbReference type="Proteomes" id="UP001200513">
    <property type="component" value="Chromosome"/>
</dbReference>